<accession>A0A7W8LRC7</accession>
<dbReference type="RefSeq" id="WP_184030726.1">
    <property type="nucleotide sequence ID" value="NZ_JACHFN010000012.1"/>
</dbReference>
<name>A0A7W8LRC7_9DEIO</name>
<gene>
    <name evidence="1" type="ORF">HNQ09_002949</name>
</gene>
<dbReference type="Proteomes" id="UP000525389">
    <property type="component" value="Unassembled WGS sequence"/>
</dbReference>
<dbReference type="EMBL" id="JACHFN010000012">
    <property type="protein sequence ID" value="MBB5235492.1"/>
    <property type="molecule type" value="Genomic_DNA"/>
</dbReference>
<proteinExistence type="predicted"/>
<evidence type="ECO:0000313" key="2">
    <source>
        <dbReference type="Proteomes" id="UP000525389"/>
    </source>
</evidence>
<sequence>MNLAFRESVAATLPSETRLRERLAALPERDWEALAELFAVRLPELDAVLAPPGSARLARALARVRGIPLLDLAAGGGLTDAALTPGGLRAPAGPVAVLVTDHLGDGVDELTELWRAERRGLRVWGVIAAIERSGARGRTRLELQALRVQAAVRLADTPAGLAFERRTPGRWPKVS</sequence>
<comment type="caution">
    <text evidence="1">The sequence shown here is derived from an EMBL/GenBank/DDBJ whole genome shotgun (WGS) entry which is preliminary data.</text>
</comment>
<keyword evidence="2" id="KW-1185">Reference proteome</keyword>
<reference evidence="1 2" key="1">
    <citation type="submission" date="2020-08" db="EMBL/GenBank/DDBJ databases">
        <title>Genomic Encyclopedia of Type Strains, Phase IV (KMG-IV): sequencing the most valuable type-strain genomes for metagenomic binning, comparative biology and taxonomic classification.</title>
        <authorList>
            <person name="Goeker M."/>
        </authorList>
    </citation>
    <scope>NUCLEOTIDE SEQUENCE [LARGE SCALE GENOMIC DNA]</scope>
    <source>
        <strain evidence="1 2">DSM 101791</strain>
    </source>
</reference>
<dbReference type="AlphaFoldDB" id="A0A7W8LRC7"/>
<evidence type="ECO:0000313" key="1">
    <source>
        <dbReference type="EMBL" id="MBB5235492.1"/>
    </source>
</evidence>
<protein>
    <submittedName>
        <fullName evidence="1">Uncharacterized protein</fullName>
    </submittedName>
</protein>
<organism evidence="1 2">
    <name type="scientific">Deinococcus budaensis</name>
    <dbReference type="NCBI Taxonomy" id="1665626"/>
    <lineage>
        <taxon>Bacteria</taxon>
        <taxon>Thermotogati</taxon>
        <taxon>Deinococcota</taxon>
        <taxon>Deinococci</taxon>
        <taxon>Deinococcales</taxon>
        <taxon>Deinococcaceae</taxon>
        <taxon>Deinococcus</taxon>
    </lineage>
</organism>